<keyword evidence="1" id="KW-0472">Membrane</keyword>
<accession>C1AD51</accession>
<dbReference type="AlphaFoldDB" id="C1AD51"/>
<dbReference type="EMBL" id="AP009153">
    <property type="protein sequence ID" value="BAH40428.1"/>
    <property type="molecule type" value="Genomic_DNA"/>
</dbReference>
<dbReference type="Proteomes" id="UP000002209">
    <property type="component" value="Chromosome"/>
</dbReference>
<gene>
    <name evidence="2" type="ordered locus">GAU_3386</name>
</gene>
<evidence type="ECO:0000313" key="3">
    <source>
        <dbReference type="Proteomes" id="UP000002209"/>
    </source>
</evidence>
<feature type="transmembrane region" description="Helical" evidence="1">
    <location>
        <begin position="6"/>
        <end position="25"/>
    </location>
</feature>
<dbReference type="KEGG" id="gau:GAU_3386"/>
<proteinExistence type="predicted"/>
<organism evidence="2 3">
    <name type="scientific">Gemmatimonas aurantiaca (strain DSM 14586 / JCM 11422 / NBRC 100505 / T-27)</name>
    <dbReference type="NCBI Taxonomy" id="379066"/>
    <lineage>
        <taxon>Bacteria</taxon>
        <taxon>Pseudomonadati</taxon>
        <taxon>Gemmatimonadota</taxon>
        <taxon>Gemmatimonadia</taxon>
        <taxon>Gemmatimonadales</taxon>
        <taxon>Gemmatimonadaceae</taxon>
        <taxon>Gemmatimonas</taxon>
    </lineage>
</organism>
<protein>
    <submittedName>
        <fullName evidence="2">Uncharacterized protein</fullName>
    </submittedName>
</protein>
<keyword evidence="3" id="KW-1185">Reference proteome</keyword>
<name>C1AD51_GEMAT</name>
<evidence type="ECO:0000313" key="2">
    <source>
        <dbReference type="EMBL" id="BAH40428.1"/>
    </source>
</evidence>
<reference evidence="3" key="1">
    <citation type="submission" date="2006-03" db="EMBL/GenBank/DDBJ databases">
        <title>Complete genome sequence of Gemmatimonas aurantiaca T-27 that represents a novel phylum Gemmatimonadetes.</title>
        <authorList>
            <person name="Takasaki K."/>
            <person name="Ichikawa N."/>
            <person name="Miura H."/>
            <person name="Matsushita S."/>
            <person name="Watanabe Y."/>
            <person name="Oguchi A."/>
            <person name="Ankai A."/>
            <person name="Yashiro I."/>
            <person name="Takahashi M."/>
            <person name="Terui Y."/>
            <person name="Fukui S."/>
            <person name="Yokoyama H."/>
            <person name="Tanikawa S."/>
            <person name="Hanada S."/>
            <person name="Kamagata Y."/>
            <person name="Fujita N."/>
        </authorList>
    </citation>
    <scope>NUCLEOTIDE SEQUENCE [LARGE SCALE GENOMIC DNA]</scope>
    <source>
        <strain evidence="3">T-27 / DSM 14586 / JCM 11422 / NBRC 100505</strain>
    </source>
</reference>
<evidence type="ECO:0000256" key="1">
    <source>
        <dbReference type="SAM" id="Phobius"/>
    </source>
</evidence>
<dbReference type="HOGENOM" id="CLU_3099228_0_0_0"/>
<keyword evidence="1" id="KW-1133">Transmembrane helix</keyword>
<keyword evidence="1" id="KW-0812">Transmembrane</keyword>
<sequence length="51" mass="5340">MGGLGAGVGLIVGMIFGSLMISDRWEPVPDSRWRLGASSSSGRGLALSWTF</sequence>